<feature type="transmembrane region" description="Helical" evidence="13">
    <location>
        <begin position="233"/>
        <end position="253"/>
    </location>
</feature>
<dbReference type="EMBL" id="GDHC01004769">
    <property type="protein sequence ID" value="JAQ13860.1"/>
    <property type="molecule type" value="Transcribed_RNA"/>
</dbReference>
<dbReference type="InterPro" id="IPR059000">
    <property type="entry name" value="ATPase_P-type_domA"/>
</dbReference>
<dbReference type="SUPFAM" id="SSF81665">
    <property type="entry name" value="Calcium ATPase, transmembrane domain M"/>
    <property type="match status" value="1"/>
</dbReference>
<dbReference type="Gene3D" id="3.40.50.1000">
    <property type="entry name" value="HAD superfamily/HAD-like"/>
    <property type="match status" value="1"/>
</dbReference>
<feature type="domain" description="P5B-type ATPase N-terminal" evidence="15">
    <location>
        <begin position="22"/>
        <end position="153"/>
    </location>
</feature>
<evidence type="ECO:0000256" key="13">
    <source>
        <dbReference type="RuleBase" id="RU362082"/>
    </source>
</evidence>
<feature type="transmembrane region" description="Helical" evidence="13">
    <location>
        <begin position="932"/>
        <end position="948"/>
    </location>
</feature>
<dbReference type="InterPro" id="IPR044492">
    <property type="entry name" value="P_typ_ATPase_HD_dom"/>
</dbReference>
<protein>
    <recommendedName>
        <fullName evidence="13">Cation-transporting ATPase</fullName>
        <ecNumber evidence="13">7.2.2.-</ecNumber>
    </recommendedName>
</protein>
<evidence type="ECO:0000313" key="16">
    <source>
        <dbReference type="EMBL" id="JAQ13860.1"/>
    </source>
</evidence>
<dbReference type="Gene3D" id="3.40.1110.10">
    <property type="entry name" value="Calcium-transporting ATPase, cytoplasmic domain N"/>
    <property type="match status" value="1"/>
</dbReference>
<dbReference type="Pfam" id="PF12409">
    <property type="entry name" value="P5-ATPase"/>
    <property type="match status" value="1"/>
</dbReference>
<feature type="transmembrane region" description="Helical" evidence="13">
    <location>
        <begin position="969"/>
        <end position="996"/>
    </location>
</feature>
<dbReference type="Pfam" id="PF00122">
    <property type="entry name" value="E1-E2_ATPase"/>
    <property type="match status" value="1"/>
</dbReference>
<keyword evidence="3" id="KW-0597">Phosphoprotein</keyword>
<dbReference type="GO" id="GO:0006874">
    <property type="term" value="P:intracellular calcium ion homeostasis"/>
    <property type="evidence" value="ECO:0007669"/>
    <property type="project" value="TreeGrafter"/>
</dbReference>
<gene>
    <name evidence="16" type="primary">ATP13A3_1</name>
    <name evidence="16" type="ORF">g.90991</name>
</gene>
<dbReference type="GO" id="GO:0005524">
    <property type="term" value="F:ATP binding"/>
    <property type="evidence" value="ECO:0007669"/>
    <property type="project" value="UniProtKB-UniRule"/>
</dbReference>
<reference evidence="16" key="1">
    <citation type="journal article" date="2016" name="Gigascience">
        <title>De novo construction of an expanded transcriptome assembly for the western tarnished plant bug, Lygus hesperus.</title>
        <authorList>
            <person name="Tassone E.E."/>
            <person name="Geib S.M."/>
            <person name="Hall B."/>
            <person name="Fabrick J.A."/>
            <person name="Brent C.S."/>
            <person name="Hull J.J."/>
        </authorList>
    </citation>
    <scope>NUCLEOTIDE SEQUENCE</scope>
</reference>
<dbReference type="PANTHER" id="PTHR45630">
    <property type="entry name" value="CATION-TRANSPORTING ATPASE-RELATED"/>
    <property type="match status" value="1"/>
</dbReference>
<evidence type="ECO:0000259" key="15">
    <source>
        <dbReference type="Pfam" id="PF12409"/>
    </source>
</evidence>
<dbReference type="PANTHER" id="PTHR45630:SF8">
    <property type="entry name" value="CATION-TRANSPORTING ATPASE"/>
    <property type="match status" value="1"/>
</dbReference>
<feature type="transmembrane region" description="Helical" evidence="13">
    <location>
        <begin position="205"/>
        <end position="227"/>
    </location>
</feature>
<comment type="similarity">
    <text evidence="2 13">Belongs to the cation transport ATPase (P-type) (TC 3.A.3) family. Type V subfamily.</text>
</comment>
<dbReference type="InterPro" id="IPR001757">
    <property type="entry name" value="P_typ_ATPase"/>
</dbReference>
<accession>A0A146M5L3</accession>
<dbReference type="FunFam" id="3.40.50.1000:FF:000068">
    <property type="entry name" value="Cation-transporting ATPase"/>
    <property type="match status" value="1"/>
</dbReference>
<dbReference type="PRINTS" id="PR00121">
    <property type="entry name" value="NAKATPASE"/>
</dbReference>
<feature type="transmembrane region" description="Helical" evidence="13">
    <location>
        <begin position="1046"/>
        <end position="1065"/>
    </location>
</feature>
<dbReference type="GO" id="GO:0016020">
    <property type="term" value="C:membrane"/>
    <property type="evidence" value="ECO:0007669"/>
    <property type="project" value="UniProtKB-SubCell"/>
</dbReference>
<dbReference type="InterPro" id="IPR047819">
    <property type="entry name" value="P5A-ATPase_N"/>
</dbReference>
<evidence type="ECO:0000256" key="2">
    <source>
        <dbReference type="ARBA" id="ARBA00006000"/>
    </source>
</evidence>
<dbReference type="PRINTS" id="PR00119">
    <property type="entry name" value="CATATPASE"/>
</dbReference>
<dbReference type="InterPro" id="IPR008250">
    <property type="entry name" value="ATPase_P-typ_transduc_dom_A_sf"/>
</dbReference>
<keyword evidence="6 13" id="KW-0547">Nucleotide-binding</keyword>
<dbReference type="NCBIfam" id="TIGR01494">
    <property type="entry name" value="ATPase_P-type"/>
    <property type="match status" value="2"/>
</dbReference>
<dbReference type="PROSITE" id="PS00154">
    <property type="entry name" value="ATPASE_E1_E2"/>
    <property type="match status" value="1"/>
</dbReference>
<evidence type="ECO:0000256" key="4">
    <source>
        <dbReference type="ARBA" id="ARBA00022692"/>
    </source>
</evidence>
<dbReference type="InterPro" id="IPR023298">
    <property type="entry name" value="ATPase_P-typ_TM_dom_sf"/>
</dbReference>
<name>A0A146M5L3_LYGHE</name>
<keyword evidence="11 13" id="KW-0472">Membrane</keyword>
<evidence type="ECO:0000256" key="9">
    <source>
        <dbReference type="ARBA" id="ARBA00022967"/>
    </source>
</evidence>
<dbReference type="FunFam" id="1.20.1110.10:FF:000023">
    <property type="entry name" value="Cation-transporting ATPase"/>
    <property type="match status" value="1"/>
</dbReference>
<evidence type="ECO:0000256" key="7">
    <source>
        <dbReference type="ARBA" id="ARBA00022840"/>
    </source>
</evidence>
<dbReference type="Gene3D" id="2.70.150.10">
    <property type="entry name" value="Calcium-transporting ATPase, cytoplasmic transduction domain A"/>
    <property type="match status" value="1"/>
</dbReference>
<keyword evidence="8 13" id="KW-0460">Magnesium</keyword>
<evidence type="ECO:0000256" key="6">
    <source>
        <dbReference type="ARBA" id="ARBA00022741"/>
    </source>
</evidence>
<dbReference type="InterPro" id="IPR023214">
    <property type="entry name" value="HAD_sf"/>
</dbReference>
<proteinExistence type="inferred from homology"/>
<organism evidence="16">
    <name type="scientific">Lygus hesperus</name>
    <name type="common">Western plant bug</name>
    <dbReference type="NCBI Taxonomy" id="30085"/>
    <lineage>
        <taxon>Eukaryota</taxon>
        <taxon>Metazoa</taxon>
        <taxon>Ecdysozoa</taxon>
        <taxon>Arthropoda</taxon>
        <taxon>Hexapoda</taxon>
        <taxon>Insecta</taxon>
        <taxon>Pterygota</taxon>
        <taxon>Neoptera</taxon>
        <taxon>Paraneoptera</taxon>
        <taxon>Hemiptera</taxon>
        <taxon>Heteroptera</taxon>
        <taxon>Panheteroptera</taxon>
        <taxon>Cimicomorpha</taxon>
        <taxon>Miridae</taxon>
        <taxon>Mirini</taxon>
        <taxon>Lygus</taxon>
    </lineage>
</organism>
<dbReference type="InterPro" id="IPR018303">
    <property type="entry name" value="ATPase_P-typ_P_site"/>
</dbReference>
<keyword evidence="9 13" id="KW-1278">Translocase</keyword>
<comment type="subcellular location">
    <subcellularLocation>
        <location evidence="1 13">Membrane</location>
        <topology evidence="1 13">Multi-pass membrane protein</topology>
    </subcellularLocation>
</comment>
<keyword evidence="10 13" id="KW-1133">Transmembrane helix</keyword>
<evidence type="ECO:0000256" key="5">
    <source>
        <dbReference type="ARBA" id="ARBA00022723"/>
    </source>
</evidence>
<dbReference type="SUPFAM" id="SSF81653">
    <property type="entry name" value="Calcium ATPase, transduction domain A"/>
    <property type="match status" value="1"/>
</dbReference>
<evidence type="ECO:0000256" key="8">
    <source>
        <dbReference type="ARBA" id="ARBA00022842"/>
    </source>
</evidence>
<feature type="domain" description="P-type ATPase A" evidence="14">
    <location>
        <begin position="272"/>
        <end position="391"/>
    </location>
</feature>
<dbReference type="SFLD" id="SFLDG00002">
    <property type="entry name" value="C1.7:_P-type_atpase_like"/>
    <property type="match status" value="1"/>
</dbReference>
<dbReference type="SUPFAM" id="SSF81660">
    <property type="entry name" value="Metal cation-transporting ATPase, ATP-binding domain N"/>
    <property type="match status" value="1"/>
</dbReference>
<dbReference type="GO" id="GO:0046872">
    <property type="term" value="F:metal ion binding"/>
    <property type="evidence" value="ECO:0007669"/>
    <property type="project" value="UniProtKB-UniRule"/>
</dbReference>
<sequence>MNGDASSHKPYNDVKGHINKGEEEEMEIIGFKESLPHKALTWIGHLVTLGLLRLIFHWWPQLGLYCTHTRCPLEKATKILVVDIYEKRFKSLFVKDIKKISLSENPGNSSPNGKHVGLENWNEKMMKVHLADGTIRDMREVRLINVKKLTYIWIQENHQFVRLVGLDNGRSKEDLCELPGCTREEQRIRQRIYGRNYIEAPIQSILTLVVLEVLNPFYVFQIFSLAVWFSDKYYYYGVAIIIMSVFGISSSVVQTRRNQKNLHDTINQVDLVTVRRAGGHYDEVETTELVPGDIIVVSQSSIACCDALLLNGSCVVNESMLTGESVPVTKTSVKRLKRKLNVKDDGPNILYCGTQVIQTKKLQGSGDEAKILALVLRTGFLTTKGSLVRSILYPPPADFKFDRDSHKFIWVLALMGLSGTLYSMYYRIAHHRDLHDIFIRSLDLITIAIPVALPASMTVGKIFALGRLKKQKISCINSRVINVSGSTNCICFDKTGTLTEDGMDMWGVLPTAGGSFEAPVHNAKSLPVNSHLLQGMAACHSLTIIDTEITGDPLELKMFEATGWHLEEPDVIDSTNTSEPVVSATVKPPGSRSHDEQIEILHQFQFSSHLQRMSVVVRRTNGEMLMFCKGSPETIISLSQPMTVPEGMMKRLKEYTAQGYRVIAMAWKPVPATSYHHIVKSPREEFERDLRFEGLIMMENKLKVQTKPTIMELQDARMKIVMITGDNMATAICVAKECGILGRTGKAVEIDLNEKGQLAWHDMAINSKAAQIHSGEDVKTFLENSRIRGYEIATTGKAWERIRQTIPALVPKLAENGAIFARMAPDQKQQVIVELQNLGFVVAMCGDGANDCGALKAANVGISLSEAEASVASPFTSQVRDISCVLRVVREGRAALVTAFGICKFMILYSYAEFFSTMFLYNMGSNLADFQFLFIDVFLIINFAFLFGRDKAYKGPIVPQAPQCTLFSVSPIISMIFQAIVISVFQCLPIFILRRLPWFVPFHFTTDDDYTSYENYSIYAISQFQYITLAVVFSQGHPYRERLYKNIPLFTSIIIMTLCCIYLTVYPAQWLITLFEFKFPPNTQYPWTIVGLAAAGFAVSLFFEEFVIHYLLEQKLKFVPRSLLRNKLISGPYKSV</sequence>
<evidence type="ECO:0000256" key="1">
    <source>
        <dbReference type="ARBA" id="ARBA00004141"/>
    </source>
</evidence>
<evidence type="ECO:0000256" key="12">
    <source>
        <dbReference type="ARBA" id="ARBA00049360"/>
    </source>
</evidence>
<keyword evidence="5 13" id="KW-0479">Metal-binding</keyword>
<dbReference type="GO" id="GO:0019829">
    <property type="term" value="F:ATPase-coupled monoatomic cation transmembrane transporter activity"/>
    <property type="evidence" value="ECO:0007669"/>
    <property type="project" value="UniProtKB-UniRule"/>
</dbReference>
<evidence type="ECO:0000259" key="14">
    <source>
        <dbReference type="Pfam" id="PF00122"/>
    </source>
</evidence>
<feature type="transmembrane region" description="Helical" evidence="13">
    <location>
        <begin position="1016"/>
        <end position="1034"/>
    </location>
</feature>
<dbReference type="NCBIfam" id="TIGR01657">
    <property type="entry name" value="P-ATPase-V"/>
    <property type="match status" value="1"/>
</dbReference>
<feature type="transmembrane region" description="Helical" evidence="13">
    <location>
        <begin position="445"/>
        <end position="464"/>
    </location>
</feature>
<feature type="transmembrane region" description="Helical" evidence="13">
    <location>
        <begin position="1085"/>
        <end position="1112"/>
    </location>
</feature>
<dbReference type="Pfam" id="PF13246">
    <property type="entry name" value="Cation_ATPase"/>
    <property type="match status" value="1"/>
</dbReference>
<feature type="transmembrane region" description="Helical" evidence="13">
    <location>
        <begin position="408"/>
        <end position="425"/>
    </location>
</feature>
<dbReference type="EC" id="7.2.2.-" evidence="13"/>
<dbReference type="SFLD" id="SFLDS00003">
    <property type="entry name" value="Haloacid_Dehalogenase"/>
    <property type="match status" value="1"/>
</dbReference>
<dbReference type="InterPro" id="IPR006544">
    <property type="entry name" value="P-type_TPase_V"/>
</dbReference>
<dbReference type="Gene3D" id="1.20.1110.10">
    <property type="entry name" value="Calcium-transporting ATPase, transmembrane domain"/>
    <property type="match status" value="1"/>
</dbReference>
<evidence type="ECO:0000256" key="10">
    <source>
        <dbReference type="ARBA" id="ARBA00022989"/>
    </source>
</evidence>
<keyword evidence="7 13" id="KW-0067">ATP-binding</keyword>
<dbReference type="InterPro" id="IPR023299">
    <property type="entry name" value="ATPase_P-typ_cyto_dom_N"/>
</dbReference>
<dbReference type="InterPro" id="IPR036412">
    <property type="entry name" value="HAD-like_sf"/>
</dbReference>
<evidence type="ECO:0000256" key="3">
    <source>
        <dbReference type="ARBA" id="ARBA00022553"/>
    </source>
</evidence>
<feature type="transmembrane region" description="Helical" evidence="13">
    <location>
        <begin position="894"/>
        <end position="912"/>
    </location>
</feature>
<dbReference type="SUPFAM" id="SSF56784">
    <property type="entry name" value="HAD-like"/>
    <property type="match status" value="1"/>
</dbReference>
<dbReference type="GO" id="GO:0016887">
    <property type="term" value="F:ATP hydrolysis activity"/>
    <property type="evidence" value="ECO:0007669"/>
    <property type="project" value="InterPro"/>
</dbReference>
<dbReference type="GO" id="GO:0140358">
    <property type="term" value="F:P-type transmembrane transporter activity"/>
    <property type="evidence" value="ECO:0007669"/>
    <property type="project" value="InterPro"/>
</dbReference>
<dbReference type="SFLD" id="SFLDF00027">
    <property type="entry name" value="p-type_atpase"/>
    <property type="match status" value="1"/>
</dbReference>
<dbReference type="AlphaFoldDB" id="A0A146M5L3"/>
<dbReference type="GO" id="GO:0015203">
    <property type="term" value="F:polyamine transmembrane transporter activity"/>
    <property type="evidence" value="ECO:0007669"/>
    <property type="project" value="TreeGrafter"/>
</dbReference>
<comment type="catalytic activity">
    <reaction evidence="12 13">
        <text>ATP + H2O = ADP + phosphate + H(+)</text>
        <dbReference type="Rhea" id="RHEA:13065"/>
        <dbReference type="ChEBI" id="CHEBI:15377"/>
        <dbReference type="ChEBI" id="CHEBI:15378"/>
        <dbReference type="ChEBI" id="CHEBI:30616"/>
        <dbReference type="ChEBI" id="CHEBI:43474"/>
        <dbReference type="ChEBI" id="CHEBI:456216"/>
    </reaction>
</comment>
<keyword evidence="4 13" id="KW-0812">Transmembrane</keyword>
<evidence type="ECO:0000256" key="11">
    <source>
        <dbReference type="ARBA" id="ARBA00023136"/>
    </source>
</evidence>